<reference evidence="1" key="1">
    <citation type="submission" date="2013-08" db="EMBL/GenBank/DDBJ databases">
        <authorList>
            <person name="Mendez C."/>
            <person name="Richter M."/>
            <person name="Ferrer M."/>
            <person name="Sanchez J."/>
        </authorList>
    </citation>
    <scope>NUCLEOTIDE SEQUENCE</scope>
</reference>
<evidence type="ECO:0000313" key="1">
    <source>
        <dbReference type="EMBL" id="EQD39603.1"/>
    </source>
</evidence>
<reference evidence="1" key="2">
    <citation type="journal article" date="2014" name="ISME J.">
        <title>Microbial stratification in low pH oxic and suboxic macroscopic growths along an acid mine drainage.</title>
        <authorList>
            <person name="Mendez-Garcia C."/>
            <person name="Mesa V."/>
            <person name="Sprenger R.R."/>
            <person name="Richter M."/>
            <person name="Diez M.S."/>
            <person name="Solano J."/>
            <person name="Bargiela R."/>
            <person name="Golyshina O.V."/>
            <person name="Manteca A."/>
            <person name="Ramos J.L."/>
            <person name="Gallego J.R."/>
            <person name="Llorente I."/>
            <person name="Martins Dos Santos V.A."/>
            <person name="Jensen O.N."/>
            <person name="Pelaez A.I."/>
            <person name="Sanchez J."/>
            <person name="Ferrer M."/>
        </authorList>
    </citation>
    <scope>NUCLEOTIDE SEQUENCE</scope>
</reference>
<dbReference type="Gene3D" id="3.40.50.300">
    <property type="entry name" value="P-loop containing nucleotide triphosphate hydrolases"/>
    <property type="match status" value="1"/>
</dbReference>
<name>T0Z3G2_9ZZZZ</name>
<protein>
    <submittedName>
        <fullName evidence="1">Type II secretion system protein E</fullName>
    </submittedName>
</protein>
<gene>
    <name evidence="1" type="ORF">B2A_11183</name>
</gene>
<accession>T0Z3G2</accession>
<dbReference type="EMBL" id="AUZZ01008057">
    <property type="protein sequence ID" value="EQD39603.1"/>
    <property type="molecule type" value="Genomic_DNA"/>
</dbReference>
<proteinExistence type="predicted"/>
<dbReference type="AlphaFoldDB" id="T0Z3G2"/>
<dbReference type="InterPro" id="IPR027417">
    <property type="entry name" value="P-loop_NTPase"/>
</dbReference>
<organism evidence="1">
    <name type="scientific">mine drainage metagenome</name>
    <dbReference type="NCBI Taxonomy" id="410659"/>
    <lineage>
        <taxon>unclassified sequences</taxon>
        <taxon>metagenomes</taxon>
        <taxon>ecological metagenomes</taxon>
    </lineage>
</organism>
<sequence>MRRTLEFAEILRSGDANVHYRWNMRNDTFTQISDLTRLSDTLSLYAGYTKNEINEEIANKTKILQWLSDNDVLDVDSAGNVVARYYRDKKKVIDIINEQAKYSPDLFR</sequence>
<comment type="caution">
    <text evidence="1">The sequence shown here is derived from an EMBL/GenBank/DDBJ whole genome shotgun (WGS) entry which is preliminary data.</text>
</comment>